<dbReference type="AlphaFoldDB" id="A0A9W6DDE1"/>
<dbReference type="Pfam" id="PF13304">
    <property type="entry name" value="AAA_21"/>
    <property type="match status" value="1"/>
</dbReference>
<dbReference type="Gene3D" id="3.40.50.300">
    <property type="entry name" value="P-loop containing nucleotide triphosphate hydrolases"/>
    <property type="match status" value="1"/>
</dbReference>
<evidence type="ECO:0000259" key="1">
    <source>
        <dbReference type="Pfam" id="PF13304"/>
    </source>
</evidence>
<gene>
    <name evidence="2" type="ORF">SH1V18_11460</name>
</gene>
<dbReference type="InterPro" id="IPR003959">
    <property type="entry name" value="ATPase_AAA_core"/>
</dbReference>
<keyword evidence="3" id="KW-1185">Reference proteome</keyword>
<dbReference type="InterPro" id="IPR027417">
    <property type="entry name" value="P-loop_NTPase"/>
</dbReference>
<name>A0A9W6DDE1_9FIRM</name>
<sequence>MLKLFEVKGFKNFEEKITLDFSNVRDYKFNRECIKNDLLNTIIIYGKNGIGKSNFGLALFDIVTHLTNKNISPGLYDYYINSNKTDNKVEFHYIFQFGTDEIDYRYIKDGDQSLIYEWMAVNSKQLMEYDYKNNSGNINELQRIAPTLNWRFLDGESIIKYFINNSAIDNKNPLDQMMRFVSDMLWFRSLDENRYIGYKTKSNDYYNFIDDTETLNELKQFLNSAGIKENLIVKEDNDGKKRLYFDTKTPLPFFKVASSGTKALYTFFYWYKTAQNISLLYIDEFDSFYHYELSESIVQLLEESGRFQTILTSHNTNLLSNRIMRPDCYFILTKNNITSLSNATDRELREGHNLEKLFINGEFDE</sequence>
<comment type="caution">
    <text evidence="2">The sequence shown here is derived from an EMBL/GenBank/DDBJ whole genome shotgun (WGS) entry which is preliminary data.</text>
</comment>
<accession>A0A9W6DDE1</accession>
<dbReference type="PANTHER" id="PTHR40396">
    <property type="entry name" value="ATPASE-LIKE PROTEIN"/>
    <property type="match status" value="1"/>
</dbReference>
<dbReference type="SUPFAM" id="SSF52540">
    <property type="entry name" value="P-loop containing nucleoside triphosphate hydrolases"/>
    <property type="match status" value="1"/>
</dbReference>
<evidence type="ECO:0000313" key="3">
    <source>
        <dbReference type="Proteomes" id="UP001144256"/>
    </source>
</evidence>
<proteinExistence type="predicted"/>
<dbReference type="EMBL" id="BRLB01000001">
    <property type="protein sequence ID" value="GKX28666.1"/>
    <property type="molecule type" value="Genomic_DNA"/>
</dbReference>
<dbReference type="RefSeq" id="WP_281813203.1">
    <property type="nucleotide sequence ID" value="NZ_BRLB01000001.1"/>
</dbReference>
<reference evidence="2" key="1">
    <citation type="submission" date="2022-06" db="EMBL/GenBank/DDBJ databases">
        <title>Vallitalea longa sp. nov., an anaerobic bacterium isolated from marine sediment.</title>
        <authorList>
            <person name="Hirano S."/>
            <person name="Terahara T."/>
            <person name="Mori K."/>
            <person name="Hamada M."/>
            <person name="Matsumoto R."/>
            <person name="Kobayashi T."/>
        </authorList>
    </citation>
    <scope>NUCLEOTIDE SEQUENCE</scope>
    <source>
        <strain evidence="2">SH18-1</strain>
    </source>
</reference>
<dbReference type="GO" id="GO:0016887">
    <property type="term" value="F:ATP hydrolysis activity"/>
    <property type="evidence" value="ECO:0007669"/>
    <property type="project" value="InterPro"/>
</dbReference>
<dbReference type="GO" id="GO:0005524">
    <property type="term" value="F:ATP binding"/>
    <property type="evidence" value="ECO:0007669"/>
    <property type="project" value="InterPro"/>
</dbReference>
<protein>
    <recommendedName>
        <fullName evidence="1">ATPase AAA-type core domain-containing protein</fullName>
    </recommendedName>
</protein>
<organism evidence="2 3">
    <name type="scientific">Vallitalea longa</name>
    <dbReference type="NCBI Taxonomy" id="2936439"/>
    <lineage>
        <taxon>Bacteria</taxon>
        <taxon>Bacillati</taxon>
        <taxon>Bacillota</taxon>
        <taxon>Clostridia</taxon>
        <taxon>Lachnospirales</taxon>
        <taxon>Vallitaleaceae</taxon>
        <taxon>Vallitalea</taxon>
    </lineage>
</organism>
<dbReference type="PANTHER" id="PTHR40396:SF1">
    <property type="entry name" value="ATPASE AAA-TYPE CORE DOMAIN-CONTAINING PROTEIN"/>
    <property type="match status" value="1"/>
</dbReference>
<dbReference type="Proteomes" id="UP001144256">
    <property type="component" value="Unassembled WGS sequence"/>
</dbReference>
<evidence type="ECO:0000313" key="2">
    <source>
        <dbReference type="EMBL" id="GKX28666.1"/>
    </source>
</evidence>
<feature type="domain" description="ATPase AAA-type core" evidence="1">
    <location>
        <begin position="43"/>
        <end position="320"/>
    </location>
</feature>